<dbReference type="SMART" id="SM00369">
    <property type="entry name" value="LRR_TYP"/>
    <property type="match status" value="8"/>
</dbReference>
<dbReference type="AlphaFoldDB" id="A0A6V7IMB8"/>
<keyword evidence="3" id="KW-0677">Repeat</keyword>
<dbReference type="Pfam" id="PF13855">
    <property type="entry name" value="LRR_8"/>
    <property type="match status" value="2"/>
</dbReference>
<evidence type="ECO:0000256" key="3">
    <source>
        <dbReference type="ARBA" id="ARBA00022737"/>
    </source>
</evidence>
<accession>A0A6V7IMB8</accession>
<keyword evidence="2 5" id="KW-0732">Signal</keyword>
<dbReference type="FunFam" id="3.80.10.10:FF:000770">
    <property type="entry name" value="Uncharacterized protein"/>
    <property type="match status" value="1"/>
</dbReference>
<evidence type="ECO:0008006" key="7">
    <source>
        <dbReference type="Google" id="ProtNLM"/>
    </source>
</evidence>
<keyword evidence="4" id="KW-0325">Glycoprotein</keyword>
<evidence type="ECO:0000256" key="4">
    <source>
        <dbReference type="ARBA" id="ARBA00023180"/>
    </source>
</evidence>
<proteinExistence type="predicted"/>
<feature type="chain" id="PRO_5027773138" description="LRRCT domain-containing protein" evidence="5">
    <location>
        <begin position="18"/>
        <end position="435"/>
    </location>
</feature>
<evidence type="ECO:0000256" key="2">
    <source>
        <dbReference type="ARBA" id="ARBA00022729"/>
    </source>
</evidence>
<dbReference type="EMBL" id="CADCXW020000007">
    <property type="protein sequence ID" value="CAD1540256.1"/>
    <property type="molecule type" value="Genomic_DNA"/>
</dbReference>
<reference evidence="6" key="1">
    <citation type="submission" date="2020-07" db="EMBL/GenBank/DDBJ databases">
        <authorList>
            <person name="Ferguson B K."/>
        </authorList>
    </citation>
    <scope>NUCLEOTIDE SEQUENCE</scope>
    <source>
        <strain evidence="6">L06</strain>
    </source>
</reference>
<dbReference type="PANTHER" id="PTHR24366">
    <property type="entry name" value="IG(IMMUNOGLOBULIN) AND LRR(LEUCINE RICH REPEAT) DOMAINS"/>
    <property type="match status" value="1"/>
</dbReference>
<gene>
    <name evidence="6" type="ORF">BBRV_LOCUS27899</name>
</gene>
<dbReference type="InterPro" id="IPR026906">
    <property type="entry name" value="LRR_5"/>
</dbReference>
<dbReference type="PROSITE" id="PS51450">
    <property type="entry name" value="LRR"/>
    <property type="match status" value="1"/>
</dbReference>
<dbReference type="Pfam" id="PF13306">
    <property type="entry name" value="LRR_5"/>
    <property type="match status" value="1"/>
</dbReference>
<name>A0A6V7IMB8_9HYME</name>
<evidence type="ECO:0000256" key="1">
    <source>
        <dbReference type="ARBA" id="ARBA00022614"/>
    </source>
</evidence>
<dbReference type="InterPro" id="IPR001611">
    <property type="entry name" value="Leu-rich_rpt"/>
</dbReference>
<protein>
    <recommendedName>
        <fullName evidence="7">LRRCT domain-containing protein</fullName>
    </recommendedName>
</protein>
<dbReference type="InterPro" id="IPR003591">
    <property type="entry name" value="Leu-rich_rpt_typical-subtyp"/>
</dbReference>
<dbReference type="PANTHER" id="PTHR24366:SF171">
    <property type="entry name" value="LEUCINE RICH REPEAT NEURONAL 4"/>
    <property type="match status" value="1"/>
</dbReference>
<evidence type="ECO:0000313" key="6">
    <source>
        <dbReference type="EMBL" id="CAD1540256.1"/>
    </source>
</evidence>
<feature type="signal peptide" evidence="5">
    <location>
        <begin position="1"/>
        <end position="17"/>
    </location>
</feature>
<dbReference type="Gene3D" id="3.80.10.10">
    <property type="entry name" value="Ribonuclease Inhibitor"/>
    <property type="match status" value="3"/>
</dbReference>
<keyword evidence="1" id="KW-0433">Leucine-rich repeat</keyword>
<evidence type="ECO:0000256" key="5">
    <source>
        <dbReference type="SAM" id="SignalP"/>
    </source>
</evidence>
<dbReference type="SUPFAM" id="SSF52047">
    <property type="entry name" value="RNI-like"/>
    <property type="match status" value="1"/>
</dbReference>
<organism evidence="6">
    <name type="scientific">Bracon brevicornis</name>
    <dbReference type="NCBI Taxonomy" id="1563983"/>
    <lineage>
        <taxon>Eukaryota</taxon>
        <taxon>Metazoa</taxon>
        <taxon>Ecdysozoa</taxon>
        <taxon>Arthropoda</taxon>
        <taxon>Hexapoda</taxon>
        <taxon>Insecta</taxon>
        <taxon>Pterygota</taxon>
        <taxon>Neoptera</taxon>
        <taxon>Endopterygota</taxon>
        <taxon>Hymenoptera</taxon>
        <taxon>Apocrita</taxon>
        <taxon>Ichneumonoidea</taxon>
        <taxon>Braconidae</taxon>
        <taxon>Braconinae</taxon>
        <taxon>Bracon</taxon>
    </lineage>
</organism>
<dbReference type="InterPro" id="IPR032675">
    <property type="entry name" value="LRR_dom_sf"/>
</dbReference>
<sequence>MRLLFMLAIFVVHKTCGQELICNTTESLFTICGTDTEIRSVVKQGTEQNFELSITRDMRIGANALNGLEIKYLFFNGKPRDEDDIDTFPTLTLDEDSLQGLPDLQILKINMVKVRFNGNPLDKVREVTGLYLEGCDLSEVPTELLASLPKLHTLDLTRNNITILRANAFANVSNTLADLDLSRNKMTTIEEGAINGLDSLEILKLSRNRFGTVPTTIRGMKNLKRLDIVSDEALTAIGTGAFQDLPNLIALFLQFNHIRRLEPGCFDNLSELKVLRLEDNYILNIPKGVFNNLGRLEKLNLESNHIETIESGAFDGLQLKVLNFHFNKFKTVPVGVFNNQSIASLSLSDCEIKEIKPRSFDGLQATTLDLSINSLRKIGREDFIGLNADVVKLNRNEIEEIANDAFKDSDIRKINLDGNSLLDRNVTAWGFKGSL</sequence>